<dbReference type="EMBL" id="SWLE01000006">
    <property type="protein sequence ID" value="TNM99131.1"/>
    <property type="molecule type" value="Genomic_DNA"/>
</dbReference>
<dbReference type="SMART" id="SM00132">
    <property type="entry name" value="LIM"/>
    <property type="match status" value="4"/>
</dbReference>
<dbReference type="SUPFAM" id="SSF57716">
    <property type="entry name" value="Glucocorticoid receptor-like (DNA-binding domain)"/>
    <property type="match status" value="6"/>
</dbReference>
<evidence type="ECO:0000259" key="8">
    <source>
        <dbReference type="PROSITE" id="PS50023"/>
    </source>
</evidence>
<reference evidence="9 10" key="1">
    <citation type="submission" date="2019-04" db="EMBL/GenBank/DDBJ databases">
        <title>The sequence and de novo assembly of Takifugu bimaculatus genome using PacBio and Hi-C technologies.</title>
        <authorList>
            <person name="Xu P."/>
            <person name="Liu B."/>
            <person name="Zhou Z."/>
        </authorList>
    </citation>
    <scope>NUCLEOTIDE SEQUENCE [LARGE SCALE GENOMIC DNA]</scope>
    <source>
        <strain evidence="9">TB-2018</strain>
        <tissue evidence="9">Muscle</tissue>
    </source>
</reference>
<evidence type="ECO:0000313" key="9">
    <source>
        <dbReference type="EMBL" id="TNM99131.1"/>
    </source>
</evidence>
<keyword evidence="5" id="KW-0007">Acetylation</keyword>
<dbReference type="GO" id="GO:0046872">
    <property type="term" value="F:metal ion binding"/>
    <property type="evidence" value="ECO:0007669"/>
    <property type="project" value="UniProtKB-KW"/>
</dbReference>
<keyword evidence="6 7" id="KW-0440">LIM domain</keyword>
<dbReference type="PANTHER" id="PTHR47029">
    <property type="entry name" value="FOUR AND A HALF LIM DOMAINS PROTEIN 1"/>
    <property type="match status" value="1"/>
</dbReference>
<dbReference type="InterPro" id="IPR042997">
    <property type="entry name" value="Fhl1"/>
</dbReference>
<evidence type="ECO:0000256" key="1">
    <source>
        <dbReference type="ARBA" id="ARBA00004496"/>
    </source>
</evidence>
<keyword evidence="3 7" id="KW-0479">Metal-binding</keyword>
<comment type="caution">
    <text evidence="9">The sequence shown here is derived from an EMBL/GenBank/DDBJ whole genome shotgun (WGS) entry which is preliminary data.</text>
</comment>
<organism evidence="9 10">
    <name type="scientific">Takifugu bimaculatus</name>
    <dbReference type="NCBI Taxonomy" id="433685"/>
    <lineage>
        <taxon>Eukaryota</taxon>
        <taxon>Metazoa</taxon>
        <taxon>Chordata</taxon>
        <taxon>Craniata</taxon>
        <taxon>Vertebrata</taxon>
        <taxon>Euteleostomi</taxon>
        <taxon>Actinopterygii</taxon>
        <taxon>Neopterygii</taxon>
        <taxon>Teleostei</taxon>
        <taxon>Neoteleostei</taxon>
        <taxon>Acanthomorphata</taxon>
        <taxon>Eupercaria</taxon>
        <taxon>Tetraodontiformes</taxon>
        <taxon>Tetradontoidea</taxon>
        <taxon>Tetraodontidae</taxon>
        <taxon>Takifugu</taxon>
    </lineage>
</organism>
<evidence type="ECO:0000256" key="5">
    <source>
        <dbReference type="ARBA" id="ARBA00022990"/>
    </source>
</evidence>
<dbReference type="AlphaFoldDB" id="A0A4Z2C3Z5"/>
<proteinExistence type="predicted"/>
<dbReference type="Proteomes" id="UP000516260">
    <property type="component" value="Chromosome 14"/>
</dbReference>
<evidence type="ECO:0000256" key="3">
    <source>
        <dbReference type="ARBA" id="ARBA00022723"/>
    </source>
</evidence>
<keyword evidence="4 7" id="KW-0862">Zinc</keyword>
<protein>
    <recommendedName>
        <fullName evidence="8">LIM zinc-binding domain-containing protein</fullName>
    </recommendedName>
</protein>
<dbReference type="GO" id="GO:0044325">
    <property type="term" value="F:transmembrane transporter binding"/>
    <property type="evidence" value="ECO:0007669"/>
    <property type="project" value="TreeGrafter"/>
</dbReference>
<dbReference type="CDD" id="cd09424">
    <property type="entry name" value="LIM2_FHL1"/>
    <property type="match status" value="1"/>
</dbReference>
<sequence length="291" mass="33298">MRLSCLKIHDLRRETDIRGKKYVKKDEKPICPKCFEKTCANTCAECKRPIGVDAKELHHKNRYWHESCFRCAKCYKGLASEPFNARDDGKIMCGKCGAIQDGNRCQGCYKVVLPGTQNVEYKNKVWHEDCFKCFECKQPIRTKSFLTKGDDIYCTSCHDTKFAKKCFHCKKVGEGSRSRSAPGGSATRITQWHSECFVCHTCRKPLADTRFTSHENNVYCVDCFKTDVAKKCHGCKNPITGFGHGTNVVNYEGYSWHEYCFNCKKCSLTLANKRFVIKADNIYCPDCAKKV</sequence>
<dbReference type="GO" id="GO:0007517">
    <property type="term" value="P:muscle organ development"/>
    <property type="evidence" value="ECO:0007669"/>
    <property type="project" value="InterPro"/>
</dbReference>
<gene>
    <name evidence="9" type="ORF">fugu_013695</name>
</gene>
<feature type="domain" description="LIM zinc-binding" evidence="8">
    <location>
        <begin position="230"/>
        <end position="291"/>
    </location>
</feature>
<evidence type="ECO:0000256" key="6">
    <source>
        <dbReference type="ARBA" id="ARBA00023038"/>
    </source>
</evidence>
<dbReference type="Pfam" id="PF00412">
    <property type="entry name" value="LIM"/>
    <property type="match status" value="4"/>
</dbReference>
<feature type="domain" description="LIM zinc-binding" evidence="8">
    <location>
        <begin position="103"/>
        <end position="164"/>
    </location>
</feature>
<dbReference type="FunFam" id="2.10.110.10:FF:000052">
    <property type="entry name" value="Four and a half LIM domains 1"/>
    <property type="match status" value="1"/>
</dbReference>
<dbReference type="Gene3D" id="2.10.110.10">
    <property type="entry name" value="Cysteine Rich Protein"/>
    <property type="match status" value="4"/>
</dbReference>
<comment type="subcellular location">
    <subcellularLocation>
        <location evidence="1">Cytoplasm</location>
    </subcellularLocation>
</comment>
<dbReference type="PROSITE" id="PS00478">
    <property type="entry name" value="LIM_DOMAIN_1"/>
    <property type="match status" value="3"/>
</dbReference>
<dbReference type="FunFam" id="2.10.110.10:FF:000072">
    <property type="entry name" value="Four and a half LIM domains protein 1"/>
    <property type="match status" value="1"/>
</dbReference>
<keyword evidence="2" id="KW-0963">Cytoplasm</keyword>
<accession>A0A4Z2C3Z5</accession>
<dbReference type="CDD" id="cd09344">
    <property type="entry name" value="LIM1_FHL1"/>
    <property type="match status" value="1"/>
</dbReference>
<evidence type="ECO:0000256" key="4">
    <source>
        <dbReference type="ARBA" id="ARBA00022833"/>
    </source>
</evidence>
<name>A0A4Z2C3Z5_9TELE</name>
<keyword evidence="10" id="KW-1185">Reference proteome</keyword>
<dbReference type="FunFam" id="2.10.110.10:FF:000050">
    <property type="entry name" value="Four and a half LIM domains protein 1"/>
    <property type="match status" value="1"/>
</dbReference>
<dbReference type="PANTHER" id="PTHR47029:SF2">
    <property type="entry name" value="FOUR AND A HALF LIM DOMAINS PROTEIN 1"/>
    <property type="match status" value="1"/>
</dbReference>
<evidence type="ECO:0000256" key="2">
    <source>
        <dbReference type="ARBA" id="ARBA00022490"/>
    </source>
</evidence>
<evidence type="ECO:0000256" key="7">
    <source>
        <dbReference type="PROSITE-ProRule" id="PRU00125"/>
    </source>
</evidence>
<dbReference type="InterPro" id="IPR001781">
    <property type="entry name" value="Znf_LIM"/>
</dbReference>
<dbReference type="GO" id="GO:0005737">
    <property type="term" value="C:cytoplasm"/>
    <property type="evidence" value="ECO:0007669"/>
    <property type="project" value="UniProtKB-SubCell"/>
</dbReference>
<feature type="domain" description="LIM zinc-binding" evidence="8">
    <location>
        <begin position="41"/>
        <end position="101"/>
    </location>
</feature>
<dbReference type="PROSITE" id="PS50023">
    <property type="entry name" value="LIM_DOMAIN_2"/>
    <property type="match status" value="3"/>
</dbReference>
<evidence type="ECO:0000313" key="10">
    <source>
        <dbReference type="Proteomes" id="UP000516260"/>
    </source>
</evidence>